<dbReference type="Proteomes" id="UP000279259">
    <property type="component" value="Unassembled WGS sequence"/>
</dbReference>
<dbReference type="STRING" id="1890683.A0A427YPW1"/>
<keyword evidence="4" id="KW-1185">Reference proteome</keyword>
<dbReference type="OrthoDB" id="78947at2759"/>
<dbReference type="EMBL" id="RSCD01000004">
    <property type="protein sequence ID" value="RSH93154.1"/>
    <property type="molecule type" value="Genomic_DNA"/>
</dbReference>
<feature type="domain" description="Thioredoxin" evidence="2">
    <location>
        <begin position="22"/>
        <end position="118"/>
    </location>
</feature>
<dbReference type="Gene3D" id="3.40.30.10">
    <property type="entry name" value="Glutaredoxin"/>
    <property type="match status" value="1"/>
</dbReference>
<dbReference type="PANTHER" id="PTHR12452:SF0">
    <property type="entry name" value="THIOREDOXIN DOMAIN-CONTAINING PROTEIN 17"/>
    <property type="match status" value="1"/>
</dbReference>
<reference evidence="3 4" key="1">
    <citation type="submission" date="2018-11" db="EMBL/GenBank/DDBJ databases">
        <title>Genome sequence of Saitozyma podzolica DSM 27192.</title>
        <authorList>
            <person name="Aliyu H."/>
            <person name="Gorte O."/>
            <person name="Ochsenreither K."/>
        </authorList>
    </citation>
    <scope>NUCLEOTIDE SEQUENCE [LARGE SCALE GENOMIC DNA]</scope>
    <source>
        <strain evidence="3 4">DSM 27192</strain>
    </source>
</reference>
<dbReference type="Pfam" id="PF06110">
    <property type="entry name" value="TXD17-like_Trx"/>
    <property type="match status" value="1"/>
</dbReference>
<evidence type="ECO:0000313" key="4">
    <source>
        <dbReference type="Proteomes" id="UP000279259"/>
    </source>
</evidence>
<gene>
    <name evidence="3" type="ORF">EHS25_007507</name>
</gene>
<dbReference type="InterPro" id="IPR010357">
    <property type="entry name" value="TXNDC17_dom"/>
</dbReference>
<dbReference type="SUPFAM" id="SSF52833">
    <property type="entry name" value="Thioredoxin-like"/>
    <property type="match status" value="1"/>
</dbReference>
<dbReference type="FunFam" id="3.40.30.10:FF:000304">
    <property type="entry name" value="Unplaced genomic scaffold supercont1.12, whole genome shotgun sequence"/>
    <property type="match status" value="1"/>
</dbReference>
<dbReference type="GO" id="GO:0047134">
    <property type="term" value="F:protein-disulfide reductase [NAD(P)H] activity"/>
    <property type="evidence" value="ECO:0007669"/>
    <property type="project" value="InterPro"/>
</dbReference>
<protein>
    <recommendedName>
        <fullName evidence="2">Thioredoxin domain-containing protein</fullName>
    </recommendedName>
</protein>
<comment type="caution">
    <text evidence="3">The sequence shown here is derived from an EMBL/GenBank/DDBJ whole genome shotgun (WGS) entry which is preliminary data.</text>
</comment>
<dbReference type="InterPro" id="IPR036249">
    <property type="entry name" value="Thioredoxin-like_sf"/>
</dbReference>
<dbReference type="PANTHER" id="PTHR12452">
    <property type="entry name" value="42-9-9 PROTEIN-RELATED"/>
    <property type="match status" value="1"/>
</dbReference>
<organism evidence="3 4">
    <name type="scientific">Saitozyma podzolica</name>
    <dbReference type="NCBI Taxonomy" id="1890683"/>
    <lineage>
        <taxon>Eukaryota</taxon>
        <taxon>Fungi</taxon>
        <taxon>Dikarya</taxon>
        <taxon>Basidiomycota</taxon>
        <taxon>Agaricomycotina</taxon>
        <taxon>Tremellomycetes</taxon>
        <taxon>Tremellales</taxon>
        <taxon>Trimorphomycetaceae</taxon>
        <taxon>Saitozyma</taxon>
    </lineage>
</organism>
<evidence type="ECO:0000256" key="1">
    <source>
        <dbReference type="ARBA" id="ARBA00008987"/>
    </source>
</evidence>
<dbReference type="AlphaFoldDB" id="A0A427YPW1"/>
<accession>A0A427YPW1</accession>
<name>A0A427YPW1_9TREE</name>
<proteinExistence type="inferred from homology"/>
<dbReference type="InterPro" id="IPR045108">
    <property type="entry name" value="TXNDC17-like"/>
</dbReference>
<dbReference type="GO" id="GO:0005829">
    <property type="term" value="C:cytosol"/>
    <property type="evidence" value="ECO:0007669"/>
    <property type="project" value="TreeGrafter"/>
</dbReference>
<comment type="similarity">
    <text evidence="1">Belongs to the thioredoxin family.</text>
</comment>
<sequence length="123" mass="13990">MVLLPTPYPHVMNSIGSPAAPKHTFLIFYSSVVDGQMWCPDCRNVEGTVKEVFDGFDKPRGIIIWVGDRTEWRTPSNSARVDWKVSSIPTILRIQDGKETARLVENEILDKHKLQAFIHPEES</sequence>
<evidence type="ECO:0000313" key="3">
    <source>
        <dbReference type="EMBL" id="RSH93154.1"/>
    </source>
</evidence>
<evidence type="ECO:0000259" key="2">
    <source>
        <dbReference type="Pfam" id="PF06110"/>
    </source>
</evidence>